<gene>
    <name evidence="3" type="ORF">DDE23_12500</name>
</gene>
<proteinExistence type="predicted"/>
<evidence type="ECO:0000259" key="2">
    <source>
        <dbReference type="Pfam" id="PF01764"/>
    </source>
</evidence>
<dbReference type="Gene3D" id="3.40.50.1820">
    <property type="entry name" value="alpha/beta hydrolase"/>
    <property type="match status" value="1"/>
</dbReference>
<keyword evidence="1" id="KW-1133">Transmembrane helix</keyword>
<keyword evidence="1" id="KW-0812">Transmembrane</keyword>
<accession>A0A2T7UQP7</accession>
<keyword evidence="1" id="KW-0472">Membrane</keyword>
<organism evidence="3 4">
    <name type="scientific">Pararhodobacter aggregans</name>
    <dbReference type="NCBI Taxonomy" id="404875"/>
    <lineage>
        <taxon>Bacteria</taxon>
        <taxon>Pseudomonadati</taxon>
        <taxon>Pseudomonadota</taxon>
        <taxon>Alphaproteobacteria</taxon>
        <taxon>Rhodobacterales</taxon>
        <taxon>Paracoccaceae</taxon>
        <taxon>Pararhodobacter</taxon>
    </lineage>
</organism>
<reference evidence="3 4" key="1">
    <citation type="journal article" date="2011" name="Syst. Appl. Microbiol.">
        <title>Defluviimonas denitrificans gen. nov., sp. nov., and Pararhodobacter aggregans gen. nov., sp. nov., non-phototrophic Rhodobacteraceae from the biofilter of a marine aquaculture.</title>
        <authorList>
            <person name="Foesel B.U."/>
            <person name="Drake H.L."/>
            <person name="Schramm A."/>
        </authorList>
    </citation>
    <scope>NUCLEOTIDE SEQUENCE [LARGE SCALE GENOMIC DNA]</scope>
    <source>
        <strain evidence="3 4">D1-19</strain>
    </source>
</reference>
<dbReference type="EMBL" id="QDDR01000006">
    <property type="protein sequence ID" value="PVE47070.1"/>
    <property type="molecule type" value="Genomic_DNA"/>
</dbReference>
<evidence type="ECO:0000313" key="3">
    <source>
        <dbReference type="EMBL" id="PVE47070.1"/>
    </source>
</evidence>
<name>A0A2T7UQP7_9RHOB</name>
<feature type="domain" description="Fungal lipase-type" evidence="2">
    <location>
        <begin position="204"/>
        <end position="272"/>
    </location>
</feature>
<dbReference type="InterPro" id="IPR029058">
    <property type="entry name" value="AB_hydrolase_fold"/>
</dbReference>
<dbReference type="Proteomes" id="UP000244810">
    <property type="component" value="Unassembled WGS sequence"/>
</dbReference>
<feature type="transmembrane region" description="Helical" evidence="1">
    <location>
        <begin position="92"/>
        <end position="115"/>
    </location>
</feature>
<evidence type="ECO:0000256" key="1">
    <source>
        <dbReference type="SAM" id="Phobius"/>
    </source>
</evidence>
<dbReference type="OrthoDB" id="7257484at2"/>
<dbReference type="AlphaFoldDB" id="A0A2T7UQP7"/>
<dbReference type="SUPFAM" id="SSF53474">
    <property type="entry name" value="alpha/beta-Hydrolases"/>
    <property type="match status" value="1"/>
</dbReference>
<feature type="transmembrane region" description="Helical" evidence="1">
    <location>
        <begin position="153"/>
        <end position="174"/>
    </location>
</feature>
<protein>
    <recommendedName>
        <fullName evidence="2">Fungal lipase-type domain-containing protein</fullName>
    </recommendedName>
</protein>
<comment type="caution">
    <text evidence="3">The sequence shown here is derived from an EMBL/GenBank/DDBJ whole genome shotgun (WGS) entry which is preliminary data.</text>
</comment>
<dbReference type="Pfam" id="PF01764">
    <property type="entry name" value="Lipase_3"/>
    <property type="match status" value="1"/>
</dbReference>
<sequence>MDGASGTGFKRRVFYVPGYDPFPPRRYREFYRKEGAAQARISGYEFAMKAETGSGAYVWRVETRIGDQPAEARVQVLVWADLVQQSMRRGVVATYLLLVRTLWIFFSTGALGAMIRLRPGPMLTGAWPVGMLTGQLILGLLALALVWGGAQALVGGLAGQLLGAGLGALALAGVMQGFRKLDTRLFAYYMLYDFAQVAQHRGAFGAALQARLDGFAEEVAAALAEGHDEVLVVGHSSGAALAVAIVAAVERRGLPETGARLALLTLGQAIPMQAFLPEARQLRADLRQLAASRAVTWVDVSARGDGVCFWLTDPPAVCGVAPDDQHQPLVFSAAFSETLAPETWRRIRRQFFRLHIQYLAAFERPRDYDYFQITAGPMLLADRYRGRAPSPQVERRVYSPHRSLP</sequence>
<dbReference type="RefSeq" id="WP_107752082.1">
    <property type="nucleotide sequence ID" value="NZ_QBKF01000006.1"/>
</dbReference>
<dbReference type="GO" id="GO:0006629">
    <property type="term" value="P:lipid metabolic process"/>
    <property type="evidence" value="ECO:0007669"/>
    <property type="project" value="InterPro"/>
</dbReference>
<keyword evidence="4" id="KW-1185">Reference proteome</keyword>
<feature type="transmembrane region" description="Helical" evidence="1">
    <location>
        <begin position="127"/>
        <end position="147"/>
    </location>
</feature>
<dbReference type="InterPro" id="IPR002921">
    <property type="entry name" value="Fungal_lipase-type"/>
</dbReference>
<evidence type="ECO:0000313" key="4">
    <source>
        <dbReference type="Proteomes" id="UP000244810"/>
    </source>
</evidence>